<comment type="caution">
    <text evidence="1">The sequence shown here is derived from an EMBL/GenBank/DDBJ whole genome shotgun (WGS) entry which is preliminary data.</text>
</comment>
<dbReference type="EMBL" id="LAZR01043085">
    <property type="protein sequence ID" value="KKL07942.1"/>
    <property type="molecule type" value="Genomic_DNA"/>
</dbReference>
<organism evidence="1">
    <name type="scientific">marine sediment metagenome</name>
    <dbReference type="NCBI Taxonomy" id="412755"/>
    <lineage>
        <taxon>unclassified sequences</taxon>
        <taxon>metagenomes</taxon>
        <taxon>ecological metagenomes</taxon>
    </lineage>
</organism>
<proteinExistence type="predicted"/>
<evidence type="ECO:0000313" key="1">
    <source>
        <dbReference type="EMBL" id="KKL07942.1"/>
    </source>
</evidence>
<reference evidence="1" key="1">
    <citation type="journal article" date="2015" name="Nature">
        <title>Complex archaea that bridge the gap between prokaryotes and eukaryotes.</title>
        <authorList>
            <person name="Spang A."/>
            <person name="Saw J.H."/>
            <person name="Jorgensen S.L."/>
            <person name="Zaremba-Niedzwiedzka K."/>
            <person name="Martijn J."/>
            <person name="Lind A.E."/>
            <person name="van Eijk R."/>
            <person name="Schleper C."/>
            <person name="Guy L."/>
            <person name="Ettema T.J."/>
        </authorList>
    </citation>
    <scope>NUCLEOTIDE SEQUENCE</scope>
</reference>
<protein>
    <submittedName>
        <fullName evidence="1">Uncharacterized protein</fullName>
    </submittedName>
</protein>
<accession>A0A0F9B2C4</accession>
<feature type="non-terminal residue" evidence="1">
    <location>
        <position position="1"/>
    </location>
</feature>
<gene>
    <name evidence="1" type="ORF">LCGC14_2580940</name>
</gene>
<dbReference type="AlphaFoldDB" id="A0A0F9B2C4"/>
<sequence>VGKGLAANGFGPILFSLESNPVPVGLVTDGTYLRTLLDFTGVKRRVNIDQINFSGEFFKQRCHNVLVIAPDQAVIPSIILLVCTNKLFAFICPINISKDSVFTIDLCGVMQTLKPTNRAKLMLMININRDLLTTKPTPMCPAGWPAASF</sequence>
<name>A0A0F9B2C4_9ZZZZ</name>